<name>A0A084VJ65_ANOSI</name>
<evidence type="ECO:0000313" key="1">
    <source>
        <dbReference type="EMBL" id="KFB38009.1"/>
    </source>
</evidence>
<reference evidence="2" key="2">
    <citation type="submission" date="2020-05" db="UniProtKB">
        <authorList>
            <consortium name="EnsemblMetazoa"/>
        </authorList>
    </citation>
    <scope>IDENTIFICATION</scope>
</reference>
<sequence>MSDAFVPLQRLLLRGPFITVRCNAEANLFAELHKLCMLDFAAAAALAECGSPLEKQKKFHTGTDDRGRQKNL</sequence>
<dbReference type="AlphaFoldDB" id="A0A084VJ65"/>
<dbReference type="VEuPathDB" id="VectorBase:ASIC005273"/>
<accession>A0A084VJ65</accession>
<keyword evidence="3" id="KW-1185">Reference proteome</keyword>
<evidence type="ECO:0000313" key="2">
    <source>
        <dbReference type="EnsemblMetazoa" id="ASIC005273-PA"/>
    </source>
</evidence>
<reference evidence="1 3" key="1">
    <citation type="journal article" date="2014" name="BMC Genomics">
        <title>Genome sequence of Anopheles sinensis provides insight into genetics basis of mosquito competence for malaria parasites.</title>
        <authorList>
            <person name="Zhou D."/>
            <person name="Zhang D."/>
            <person name="Ding G."/>
            <person name="Shi L."/>
            <person name="Hou Q."/>
            <person name="Ye Y."/>
            <person name="Xu Y."/>
            <person name="Zhou H."/>
            <person name="Xiong C."/>
            <person name="Li S."/>
            <person name="Yu J."/>
            <person name="Hong S."/>
            <person name="Yu X."/>
            <person name="Zou P."/>
            <person name="Chen C."/>
            <person name="Chang X."/>
            <person name="Wang W."/>
            <person name="Lv Y."/>
            <person name="Sun Y."/>
            <person name="Ma L."/>
            <person name="Shen B."/>
            <person name="Zhu C."/>
        </authorList>
    </citation>
    <scope>NUCLEOTIDE SEQUENCE [LARGE SCALE GENOMIC DNA]</scope>
</reference>
<gene>
    <name evidence="1" type="ORF">ZHAS_00005273</name>
</gene>
<dbReference type="EnsemblMetazoa" id="ASIC005273-RA">
    <property type="protein sequence ID" value="ASIC005273-PA"/>
    <property type="gene ID" value="ASIC005273"/>
</dbReference>
<dbReference type="Proteomes" id="UP000030765">
    <property type="component" value="Unassembled WGS sequence"/>
</dbReference>
<protein>
    <submittedName>
        <fullName evidence="1 2">Uncharacterized protein</fullName>
    </submittedName>
</protein>
<dbReference type="EMBL" id="KE524859">
    <property type="protein sequence ID" value="KFB38009.1"/>
    <property type="molecule type" value="Genomic_DNA"/>
</dbReference>
<proteinExistence type="predicted"/>
<organism evidence="1">
    <name type="scientific">Anopheles sinensis</name>
    <name type="common">Mosquito</name>
    <dbReference type="NCBI Taxonomy" id="74873"/>
    <lineage>
        <taxon>Eukaryota</taxon>
        <taxon>Metazoa</taxon>
        <taxon>Ecdysozoa</taxon>
        <taxon>Arthropoda</taxon>
        <taxon>Hexapoda</taxon>
        <taxon>Insecta</taxon>
        <taxon>Pterygota</taxon>
        <taxon>Neoptera</taxon>
        <taxon>Endopterygota</taxon>
        <taxon>Diptera</taxon>
        <taxon>Nematocera</taxon>
        <taxon>Culicoidea</taxon>
        <taxon>Culicidae</taxon>
        <taxon>Anophelinae</taxon>
        <taxon>Anopheles</taxon>
    </lineage>
</organism>
<evidence type="ECO:0000313" key="3">
    <source>
        <dbReference type="Proteomes" id="UP000030765"/>
    </source>
</evidence>
<dbReference type="EMBL" id="ATLV01013467">
    <property type="status" value="NOT_ANNOTATED_CDS"/>
    <property type="molecule type" value="Genomic_DNA"/>
</dbReference>